<evidence type="ECO:0000313" key="1">
    <source>
        <dbReference type="EMBL" id="BAD37523.1"/>
    </source>
</evidence>
<proteinExistence type="predicted"/>
<protein>
    <submittedName>
        <fullName evidence="1">Uncharacterized protein</fullName>
    </submittedName>
</protein>
<dbReference type="AlphaFoldDB" id="Q67WE6"/>
<gene>
    <name evidence="1" type="primary">P0523F01.23</name>
</gene>
<reference evidence="2" key="2">
    <citation type="journal article" date="2008" name="Nucleic Acids Res.">
        <title>The rice annotation project database (RAP-DB): 2008 update.</title>
        <authorList>
            <consortium name="The rice annotation project (RAP)"/>
        </authorList>
    </citation>
    <scope>GENOME REANNOTATION</scope>
    <source>
        <strain evidence="2">cv. Nipponbare</strain>
    </source>
</reference>
<organism evidence="1 2">
    <name type="scientific">Oryza sativa subsp. japonica</name>
    <name type="common">Rice</name>
    <dbReference type="NCBI Taxonomy" id="39947"/>
    <lineage>
        <taxon>Eukaryota</taxon>
        <taxon>Viridiplantae</taxon>
        <taxon>Streptophyta</taxon>
        <taxon>Embryophyta</taxon>
        <taxon>Tracheophyta</taxon>
        <taxon>Spermatophyta</taxon>
        <taxon>Magnoliopsida</taxon>
        <taxon>Liliopsida</taxon>
        <taxon>Poales</taxon>
        <taxon>Poaceae</taxon>
        <taxon>BOP clade</taxon>
        <taxon>Oryzoideae</taxon>
        <taxon>Oryzeae</taxon>
        <taxon>Oryzinae</taxon>
        <taxon>Oryza</taxon>
        <taxon>Oryza sativa</taxon>
    </lineage>
</organism>
<dbReference type="Proteomes" id="UP000000763">
    <property type="component" value="Chromosome 6"/>
</dbReference>
<reference evidence="2" key="1">
    <citation type="journal article" date="2005" name="Nature">
        <title>The map-based sequence of the rice genome.</title>
        <authorList>
            <consortium name="International rice genome sequencing project (IRGSP)"/>
            <person name="Matsumoto T."/>
            <person name="Wu J."/>
            <person name="Kanamori H."/>
            <person name="Katayose Y."/>
            <person name="Fujisawa M."/>
            <person name="Namiki N."/>
            <person name="Mizuno H."/>
            <person name="Yamamoto K."/>
            <person name="Antonio B.A."/>
            <person name="Baba T."/>
            <person name="Sakata K."/>
            <person name="Nagamura Y."/>
            <person name="Aoki H."/>
            <person name="Arikawa K."/>
            <person name="Arita K."/>
            <person name="Bito T."/>
            <person name="Chiden Y."/>
            <person name="Fujitsuka N."/>
            <person name="Fukunaka R."/>
            <person name="Hamada M."/>
            <person name="Harada C."/>
            <person name="Hayashi A."/>
            <person name="Hijishita S."/>
            <person name="Honda M."/>
            <person name="Hosokawa S."/>
            <person name="Ichikawa Y."/>
            <person name="Idonuma A."/>
            <person name="Iijima M."/>
            <person name="Ikeda M."/>
            <person name="Ikeno M."/>
            <person name="Ito K."/>
            <person name="Ito S."/>
            <person name="Ito T."/>
            <person name="Ito Y."/>
            <person name="Ito Y."/>
            <person name="Iwabuchi A."/>
            <person name="Kamiya K."/>
            <person name="Karasawa W."/>
            <person name="Kurita K."/>
            <person name="Katagiri S."/>
            <person name="Kikuta A."/>
            <person name="Kobayashi H."/>
            <person name="Kobayashi N."/>
            <person name="Machita K."/>
            <person name="Maehara T."/>
            <person name="Masukawa M."/>
            <person name="Mizubayashi T."/>
            <person name="Mukai Y."/>
            <person name="Nagasaki H."/>
            <person name="Nagata Y."/>
            <person name="Naito S."/>
            <person name="Nakashima M."/>
            <person name="Nakama Y."/>
            <person name="Nakamichi Y."/>
            <person name="Nakamura M."/>
            <person name="Meguro A."/>
            <person name="Negishi M."/>
            <person name="Ohta I."/>
            <person name="Ohta T."/>
            <person name="Okamoto M."/>
            <person name="Ono N."/>
            <person name="Saji S."/>
            <person name="Sakaguchi M."/>
            <person name="Sakai K."/>
            <person name="Shibata M."/>
            <person name="Shimokawa T."/>
            <person name="Song J."/>
            <person name="Takazaki Y."/>
            <person name="Terasawa K."/>
            <person name="Tsugane M."/>
            <person name="Tsuji K."/>
            <person name="Ueda S."/>
            <person name="Waki K."/>
            <person name="Yamagata H."/>
            <person name="Yamamoto M."/>
            <person name="Yamamoto S."/>
            <person name="Yamane H."/>
            <person name="Yoshiki S."/>
            <person name="Yoshihara R."/>
            <person name="Yukawa K."/>
            <person name="Zhong H."/>
            <person name="Yano M."/>
            <person name="Yuan Q."/>
            <person name="Ouyang S."/>
            <person name="Liu J."/>
            <person name="Jones K.M."/>
            <person name="Gansberger K."/>
            <person name="Moffat K."/>
            <person name="Hill J."/>
            <person name="Bera J."/>
            <person name="Fadrosh D."/>
            <person name="Jin S."/>
            <person name="Johri S."/>
            <person name="Kim M."/>
            <person name="Overton L."/>
            <person name="Reardon M."/>
            <person name="Tsitrin T."/>
            <person name="Vuong H."/>
            <person name="Weaver B."/>
            <person name="Ciecko A."/>
            <person name="Tallon L."/>
            <person name="Jackson J."/>
            <person name="Pai G."/>
            <person name="Aken S.V."/>
            <person name="Utterback T."/>
            <person name="Reidmuller S."/>
            <person name="Feldblyum T."/>
            <person name="Hsiao J."/>
            <person name="Zismann V."/>
            <person name="Iobst S."/>
            <person name="de Vazeille A.R."/>
            <person name="Buell C.R."/>
            <person name="Ying K."/>
            <person name="Li Y."/>
            <person name="Lu T."/>
            <person name="Huang Y."/>
            <person name="Zhao Q."/>
            <person name="Feng Q."/>
            <person name="Zhang L."/>
            <person name="Zhu J."/>
            <person name="Weng Q."/>
            <person name="Mu J."/>
            <person name="Lu Y."/>
            <person name="Fan D."/>
            <person name="Liu Y."/>
            <person name="Guan J."/>
            <person name="Zhang Y."/>
            <person name="Yu S."/>
            <person name="Liu X."/>
            <person name="Zhang Y."/>
            <person name="Hong G."/>
            <person name="Han B."/>
            <person name="Choisne N."/>
            <person name="Demange N."/>
            <person name="Orjeda G."/>
            <person name="Samain S."/>
            <person name="Cattolico L."/>
            <person name="Pelletier E."/>
            <person name="Couloux A."/>
            <person name="Segurens B."/>
            <person name="Wincker P."/>
            <person name="D'Hont A."/>
            <person name="Scarpelli C."/>
            <person name="Weissenbach J."/>
            <person name="Salanoubat M."/>
            <person name="Quetier F."/>
            <person name="Yu Y."/>
            <person name="Kim H.R."/>
            <person name="Rambo T."/>
            <person name="Currie J."/>
            <person name="Collura K."/>
            <person name="Luo M."/>
            <person name="Yang T."/>
            <person name="Ammiraju J.S.S."/>
            <person name="Engler F."/>
            <person name="Soderlund C."/>
            <person name="Wing R.A."/>
            <person name="Palmer L.E."/>
            <person name="de la Bastide M."/>
            <person name="Spiegel L."/>
            <person name="Nascimento L."/>
            <person name="Zutavern T."/>
            <person name="O'Shaughnessy A."/>
            <person name="Dike S."/>
            <person name="Dedhia N."/>
            <person name="Preston R."/>
            <person name="Balija V."/>
            <person name="McCombie W.R."/>
            <person name="Chow T."/>
            <person name="Chen H."/>
            <person name="Chung M."/>
            <person name="Chen C."/>
            <person name="Shaw J."/>
            <person name="Wu H."/>
            <person name="Hsiao K."/>
            <person name="Chao Y."/>
            <person name="Chu M."/>
            <person name="Cheng C."/>
            <person name="Hour A."/>
            <person name="Lee P."/>
            <person name="Lin S."/>
            <person name="Lin Y."/>
            <person name="Liou J."/>
            <person name="Liu S."/>
            <person name="Hsing Y."/>
            <person name="Raghuvanshi S."/>
            <person name="Mohanty A."/>
            <person name="Bharti A.K."/>
            <person name="Gaur A."/>
            <person name="Gupta V."/>
            <person name="Kumar D."/>
            <person name="Ravi V."/>
            <person name="Vij S."/>
            <person name="Kapur A."/>
            <person name="Khurana P."/>
            <person name="Khurana P."/>
            <person name="Khurana J.P."/>
            <person name="Tyagi A.K."/>
            <person name="Gaikwad K."/>
            <person name="Singh A."/>
            <person name="Dalal V."/>
            <person name="Srivastava S."/>
            <person name="Dixit A."/>
            <person name="Pal A.K."/>
            <person name="Ghazi I.A."/>
            <person name="Yadav M."/>
            <person name="Pandit A."/>
            <person name="Bhargava A."/>
            <person name="Sureshbabu K."/>
            <person name="Batra K."/>
            <person name="Sharma T.R."/>
            <person name="Mohapatra T."/>
            <person name="Singh N.K."/>
            <person name="Messing J."/>
            <person name="Nelson A.B."/>
            <person name="Fuks G."/>
            <person name="Kavchok S."/>
            <person name="Keizer G."/>
            <person name="Linton E."/>
            <person name="Llaca V."/>
            <person name="Song R."/>
            <person name="Tanyolac B."/>
            <person name="Young S."/>
            <person name="Ho-Il K."/>
            <person name="Hahn J.H."/>
            <person name="Sangsakoo G."/>
            <person name="Vanavichit A."/>
            <person name="de Mattos Luiz.A.T."/>
            <person name="Zimmer P.D."/>
            <person name="Malone G."/>
            <person name="Dellagostin O."/>
            <person name="de Oliveira A.C."/>
            <person name="Bevan M."/>
            <person name="Bancroft I."/>
            <person name="Minx P."/>
            <person name="Cordum H."/>
            <person name="Wilson R."/>
            <person name="Cheng Z."/>
            <person name="Jin W."/>
            <person name="Jiang J."/>
            <person name="Leong S.A."/>
            <person name="Iwama H."/>
            <person name="Gojobori T."/>
            <person name="Itoh T."/>
            <person name="Niimura Y."/>
            <person name="Fujii Y."/>
            <person name="Habara T."/>
            <person name="Sakai H."/>
            <person name="Sato Y."/>
            <person name="Wilson G."/>
            <person name="Kumar K."/>
            <person name="McCouch S."/>
            <person name="Juretic N."/>
            <person name="Hoen D."/>
            <person name="Wright S."/>
            <person name="Bruskiewich R."/>
            <person name="Bureau T."/>
            <person name="Miyao A."/>
            <person name="Hirochika H."/>
            <person name="Nishikawa T."/>
            <person name="Kadowaki K."/>
            <person name="Sugiura M."/>
            <person name="Burr B."/>
            <person name="Sasaki T."/>
        </authorList>
    </citation>
    <scope>NUCLEOTIDE SEQUENCE [LARGE SCALE GENOMIC DNA]</scope>
    <source>
        <strain evidence="2">cv. Nipponbare</strain>
    </source>
</reference>
<name>Q67WE6_ORYSJ</name>
<accession>Q67WE6</accession>
<evidence type="ECO:0000313" key="2">
    <source>
        <dbReference type="Proteomes" id="UP000000763"/>
    </source>
</evidence>
<dbReference type="EMBL" id="AP003573">
    <property type="protein sequence ID" value="BAD37523.1"/>
    <property type="molecule type" value="Genomic_DNA"/>
</dbReference>
<sequence length="65" mass="7438">MDDRYWCGNTNGNVDHGYGCSKKFINKSRETYIPDEVNTAVSYVNLDRSDSRVQTEQMKMGGLKN</sequence>